<dbReference type="GO" id="GO:0006779">
    <property type="term" value="P:porphyrin-containing compound biosynthetic process"/>
    <property type="evidence" value="ECO:0007669"/>
    <property type="project" value="InterPro"/>
</dbReference>
<reference evidence="4 5" key="1">
    <citation type="submission" date="2018-03" db="EMBL/GenBank/DDBJ databases">
        <title>Genomic Encyclopedia of Archaeal and Bacterial Type Strains, Phase II (KMG-II): from individual species to whole genera.</title>
        <authorList>
            <person name="Goeker M."/>
        </authorList>
    </citation>
    <scope>NUCLEOTIDE SEQUENCE [LARGE SCALE GENOMIC DNA]</scope>
    <source>
        <strain evidence="4 5">DSM 27929</strain>
    </source>
</reference>
<dbReference type="EMBL" id="PVTR01000003">
    <property type="protein sequence ID" value="PRY89232.1"/>
    <property type="molecule type" value="Genomic_DNA"/>
</dbReference>
<dbReference type="GO" id="GO:0005737">
    <property type="term" value="C:cytoplasm"/>
    <property type="evidence" value="ECO:0007669"/>
    <property type="project" value="UniProtKB-SubCell"/>
</dbReference>
<keyword evidence="2" id="KW-0349">Heme</keyword>
<dbReference type="SMART" id="SM00729">
    <property type="entry name" value="Elp3"/>
    <property type="match status" value="1"/>
</dbReference>
<keyword evidence="2" id="KW-0479">Metal-binding</keyword>
<comment type="subcellular location">
    <subcellularLocation>
        <location evidence="2">Cytoplasm</location>
    </subcellularLocation>
</comment>
<name>A0A2T0WRA2_9BACT</name>
<dbReference type="PANTHER" id="PTHR13932">
    <property type="entry name" value="COPROPORPHYRINIGEN III OXIDASE"/>
    <property type="match status" value="1"/>
</dbReference>
<evidence type="ECO:0000256" key="2">
    <source>
        <dbReference type="RuleBase" id="RU364116"/>
    </source>
</evidence>
<dbReference type="Proteomes" id="UP000238157">
    <property type="component" value="Unassembled WGS sequence"/>
</dbReference>
<dbReference type="Gene3D" id="3.30.750.200">
    <property type="match status" value="1"/>
</dbReference>
<dbReference type="Pfam" id="PF04055">
    <property type="entry name" value="Radical_SAM"/>
    <property type="match status" value="1"/>
</dbReference>
<keyword evidence="2" id="KW-0143">Chaperone</keyword>
<dbReference type="InterPro" id="IPR004559">
    <property type="entry name" value="HemW-like"/>
</dbReference>
<dbReference type="SUPFAM" id="SSF102114">
    <property type="entry name" value="Radical SAM enzymes"/>
    <property type="match status" value="1"/>
</dbReference>
<dbReference type="PROSITE" id="PS51918">
    <property type="entry name" value="RADICAL_SAM"/>
    <property type="match status" value="1"/>
</dbReference>
<keyword evidence="2" id="KW-0408">Iron</keyword>
<keyword evidence="2" id="KW-0949">S-adenosyl-L-methionine</keyword>
<dbReference type="InterPro" id="IPR034505">
    <property type="entry name" value="Coproporphyrinogen-III_oxidase"/>
</dbReference>
<dbReference type="InterPro" id="IPR007197">
    <property type="entry name" value="rSAM"/>
</dbReference>
<evidence type="ECO:0000313" key="5">
    <source>
        <dbReference type="Proteomes" id="UP000238157"/>
    </source>
</evidence>
<dbReference type="InterPro" id="IPR058240">
    <property type="entry name" value="rSAM_sf"/>
</dbReference>
<comment type="function">
    <text evidence="2">Probably acts as a heme chaperone, transferring heme to an unknown acceptor. Binds one molecule of heme per monomer, possibly covalently. Binds 1 [4Fe-4S] cluster. The cluster is coordinated with 3 cysteines and an exchangeable S-adenosyl-L-methionine.</text>
</comment>
<dbReference type="AlphaFoldDB" id="A0A2T0WRA2"/>
<keyword evidence="2" id="KW-0004">4Fe-4S</keyword>
<dbReference type="NCBIfam" id="TIGR00539">
    <property type="entry name" value="hemN_rel"/>
    <property type="match status" value="1"/>
</dbReference>
<protein>
    <recommendedName>
        <fullName evidence="2">Heme chaperone HemW</fullName>
    </recommendedName>
</protein>
<sequence length="347" mass="39026">MDTMVRMLCEEIALRKTFFKDNSPIESIYFGGGTPSILQTHHLDLILNAIYSNYRLDIKELTLEANPDDLNTEKLKGFKKLGFNRLSIGIQSFDQQVLEFYNRAHSAKESLIAIDLAKSAGFEKLSVDLIYGYPHHDHSIWQKDLLTALSLDPGHISSYALTIEPKTALGNWSKKGKFQEASEDFVAEQFELLVEESEKAGYVQYEISNFGKEGHFALHNSSYWKNIPYLGVGPGAHSYDGNSRGANIANNNLYIKKLQLGELPFEIEPMEQSDSCNEYILTSLRTIWGTDLNYLKEKFGVDLLSRQETILLGLQKEGLIAITEDKITLSKKGKILADGIAASLFID</sequence>
<evidence type="ECO:0000313" key="4">
    <source>
        <dbReference type="EMBL" id="PRY89232.1"/>
    </source>
</evidence>
<proteinExistence type="inferred from homology"/>
<organism evidence="4 5">
    <name type="scientific">Mongoliibacter ruber</name>
    <dbReference type="NCBI Taxonomy" id="1750599"/>
    <lineage>
        <taxon>Bacteria</taxon>
        <taxon>Pseudomonadati</taxon>
        <taxon>Bacteroidota</taxon>
        <taxon>Cytophagia</taxon>
        <taxon>Cytophagales</taxon>
        <taxon>Cyclobacteriaceae</taxon>
        <taxon>Mongoliibacter</taxon>
    </lineage>
</organism>
<feature type="domain" description="Radical SAM core" evidence="3">
    <location>
        <begin position="1"/>
        <end position="203"/>
    </location>
</feature>
<dbReference type="PANTHER" id="PTHR13932:SF5">
    <property type="entry name" value="RADICAL S-ADENOSYL METHIONINE DOMAIN-CONTAINING PROTEIN 1, MITOCHONDRIAL"/>
    <property type="match status" value="1"/>
</dbReference>
<keyword evidence="2" id="KW-0963">Cytoplasm</keyword>
<dbReference type="GO" id="GO:0046872">
    <property type="term" value="F:metal ion binding"/>
    <property type="evidence" value="ECO:0007669"/>
    <property type="project" value="UniProtKB-UniRule"/>
</dbReference>
<comment type="caution">
    <text evidence="4">The sequence shown here is derived from an EMBL/GenBank/DDBJ whole genome shotgun (WGS) entry which is preliminary data.</text>
</comment>
<keyword evidence="2" id="KW-0411">Iron-sulfur</keyword>
<gene>
    <name evidence="4" type="ORF">CLW00_103354</name>
</gene>
<keyword evidence="5" id="KW-1185">Reference proteome</keyword>
<dbReference type="GO" id="GO:0004109">
    <property type="term" value="F:coproporphyrinogen oxidase activity"/>
    <property type="evidence" value="ECO:0007669"/>
    <property type="project" value="InterPro"/>
</dbReference>
<accession>A0A2T0WRA2</accession>
<evidence type="ECO:0000259" key="3">
    <source>
        <dbReference type="PROSITE" id="PS51918"/>
    </source>
</evidence>
<evidence type="ECO:0000256" key="1">
    <source>
        <dbReference type="ARBA" id="ARBA00006100"/>
    </source>
</evidence>
<dbReference type="GO" id="GO:0051539">
    <property type="term" value="F:4 iron, 4 sulfur cluster binding"/>
    <property type="evidence" value="ECO:0007669"/>
    <property type="project" value="UniProtKB-UniRule"/>
</dbReference>
<dbReference type="InterPro" id="IPR006638">
    <property type="entry name" value="Elp3/MiaA/NifB-like_rSAM"/>
</dbReference>
<comment type="similarity">
    <text evidence="1">Belongs to the anaerobic coproporphyrinogen-III oxidase family. HemW subfamily.</text>
</comment>